<dbReference type="OrthoDB" id="8190413at2759"/>
<keyword evidence="1" id="KW-1133">Transmembrane helix</keyword>
<dbReference type="Gene3D" id="3.40.50.11530">
    <property type="match status" value="1"/>
</dbReference>
<keyword evidence="5" id="KW-1185">Reference proteome</keyword>
<gene>
    <name evidence="4" type="ORF">BINO364_LOCUS2676</name>
</gene>
<dbReference type="Proteomes" id="UP000838878">
    <property type="component" value="Chromosome 10"/>
</dbReference>
<dbReference type="AlphaFoldDB" id="A0A8J9Y5S2"/>
<dbReference type="Pfam" id="PF08357">
    <property type="entry name" value="SEFIR"/>
    <property type="match status" value="1"/>
</dbReference>
<feature type="chain" id="PRO_5035446945" description="SEFIR domain-containing protein" evidence="2">
    <location>
        <begin position="20"/>
        <end position="549"/>
    </location>
</feature>
<keyword evidence="1" id="KW-0472">Membrane</keyword>
<sequence length="549" mass="63214">MGRLLLFIALMFIFHYVSGQHTHNHLCENSTKISRSCTTQILGEEYSDDDRCKVEYIAPNSSDCMNNFGPISSNSHIGGVSLKPYILPLVHRDDRSYYSVNYTVLNITFSNIKWKTLKFRFQKYDNKESHCRNIVISNDVTINDRSVLYYDCYWSLTDGNYNGQSHILDFEATDDVVVNRGRYYFNIPSAQMLSPTINEEDWKPFVYIAILTSSMKLNIMPPPQQLAHKISAFQIDIMRNCDKDSQCEEKVKSVYLKVENCTREVTYDHSLLIKAGSYYFVVKPIHEMCKNNLDGCQSVKSPKIVIIGSETGTINICIASVSALVVATLFAYYVVLRAVRRYWCKEYGQEVPPPTKVLVIYSPANRLHAECVSSFVTYLRSEYGFDVMYDDDISKTTHGDPYIWAGEALEFASHVIYVVGPAENSNLYNNIYDKPIIAHKDVDKLLLSLLKQTRVSRCPKEIMNVFFEYSNGPVPIETRHDKVFFLLKDWQKLIAHLSKNLLPKKQIMRTEKGRCFLDDLSRAKKVLNGRNDDVIVRCEKNIFEKKVLL</sequence>
<evidence type="ECO:0000313" key="4">
    <source>
        <dbReference type="EMBL" id="CAH0715796.1"/>
    </source>
</evidence>
<keyword evidence="2" id="KW-0732">Signal</keyword>
<feature type="transmembrane region" description="Helical" evidence="1">
    <location>
        <begin position="312"/>
        <end position="335"/>
    </location>
</feature>
<protein>
    <recommendedName>
        <fullName evidence="3">SEFIR domain-containing protein</fullName>
    </recommendedName>
</protein>
<name>A0A8J9Y5S2_9NEOP</name>
<feature type="domain" description="SEFIR" evidence="3">
    <location>
        <begin position="356"/>
        <end position="497"/>
    </location>
</feature>
<dbReference type="InterPro" id="IPR013568">
    <property type="entry name" value="SEFIR_dom"/>
</dbReference>
<evidence type="ECO:0000256" key="1">
    <source>
        <dbReference type="SAM" id="Phobius"/>
    </source>
</evidence>
<evidence type="ECO:0000259" key="3">
    <source>
        <dbReference type="Pfam" id="PF08357"/>
    </source>
</evidence>
<keyword evidence="1" id="KW-0812">Transmembrane</keyword>
<reference evidence="4" key="1">
    <citation type="submission" date="2021-12" db="EMBL/GenBank/DDBJ databases">
        <authorList>
            <person name="Martin H S."/>
        </authorList>
    </citation>
    <scope>NUCLEOTIDE SEQUENCE</scope>
</reference>
<dbReference type="EMBL" id="OV170230">
    <property type="protein sequence ID" value="CAH0715796.1"/>
    <property type="molecule type" value="Genomic_DNA"/>
</dbReference>
<organism evidence="4 5">
    <name type="scientific">Brenthis ino</name>
    <name type="common">lesser marbled fritillary</name>
    <dbReference type="NCBI Taxonomy" id="405034"/>
    <lineage>
        <taxon>Eukaryota</taxon>
        <taxon>Metazoa</taxon>
        <taxon>Ecdysozoa</taxon>
        <taxon>Arthropoda</taxon>
        <taxon>Hexapoda</taxon>
        <taxon>Insecta</taxon>
        <taxon>Pterygota</taxon>
        <taxon>Neoptera</taxon>
        <taxon>Endopterygota</taxon>
        <taxon>Lepidoptera</taxon>
        <taxon>Glossata</taxon>
        <taxon>Ditrysia</taxon>
        <taxon>Papilionoidea</taxon>
        <taxon>Nymphalidae</taxon>
        <taxon>Heliconiinae</taxon>
        <taxon>Argynnini</taxon>
        <taxon>Brenthis</taxon>
    </lineage>
</organism>
<evidence type="ECO:0000256" key="2">
    <source>
        <dbReference type="SAM" id="SignalP"/>
    </source>
</evidence>
<feature type="non-terminal residue" evidence="4">
    <location>
        <position position="549"/>
    </location>
</feature>
<feature type="signal peptide" evidence="2">
    <location>
        <begin position="1"/>
        <end position="19"/>
    </location>
</feature>
<evidence type="ECO:0000313" key="5">
    <source>
        <dbReference type="Proteomes" id="UP000838878"/>
    </source>
</evidence>
<proteinExistence type="predicted"/>
<accession>A0A8J9Y5S2</accession>